<proteinExistence type="predicted"/>
<name>A0AAV4UQE7_CAEEX</name>
<evidence type="ECO:0000313" key="1">
    <source>
        <dbReference type="EMBL" id="GIY59963.1"/>
    </source>
</evidence>
<evidence type="ECO:0008006" key="3">
    <source>
        <dbReference type="Google" id="ProtNLM"/>
    </source>
</evidence>
<keyword evidence="2" id="KW-1185">Reference proteome</keyword>
<accession>A0AAV4UQE7</accession>
<organism evidence="1 2">
    <name type="scientific">Caerostris extrusa</name>
    <name type="common">Bark spider</name>
    <name type="synonym">Caerostris bankana</name>
    <dbReference type="NCBI Taxonomy" id="172846"/>
    <lineage>
        <taxon>Eukaryota</taxon>
        <taxon>Metazoa</taxon>
        <taxon>Ecdysozoa</taxon>
        <taxon>Arthropoda</taxon>
        <taxon>Chelicerata</taxon>
        <taxon>Arachnida</taxon>
        <taxon>Araneae</taxon>
        <taxon>Araneomorphae</taxon>
        <taxon>Entelegynae</taxon>
        <taxon>Araneoidea</taxon>
        <taxon>Araneidae</taxon>
        <taxon>Caerostris</taxon>
    </lineage>
</organism>
<evidence type="ECO:0000313" key="2">
    <source>
        <dbReference type="Proteomes" id="UP001054945"/>
    </source>
</evidence>
<dbReference type="AlphaFoldDB" id="A0AAV4UQE7"/>
<dbReference type="Gene3D" id="3.30.160.60">
    <property type="entry name" value="Classic Zinc Finger"/>
    <property type="match status" value="1"/>
</dbReference>
<dbReference type="EMBL" id="BPLR01013258">
    <property type="protein sequence ID" value="GIY59963.1"/>
    <property type="molecule type" value="Genomic_DNA"/>
</dbReference>
<protein>
    <recommendedName>
        <fullName evidence="3">C2H2-type domain-containing protein</fullName>
    </recommendedName>
</protein>
<sequence length="110" mass="13050">MQKQIGNFYLYRFDLRQIEHYPKFYKENYSSVEEATSTSSSTEKSGKKWQCYLCPYVTDDNSEYHEHLMGHIEGKTFQCPVLFIKEESSTVAKICPYTTPYKCNLKRFTN</sequence>
<dbReference type="Proteomes" id="UP001054945">
    <property type="component" value="Unassembled WGS sequence"/>
</dbReference>
<gene>
    <name evidence="1" type="ORF">CEXT_644391</name>
</gene>
<comment type="caution">
    <text evidence="1">The sequence shown here is derived from an EMBL/GenBank/DDBJ whole genome shotgun (WGS) entry which is preliminary data.</text>
</comment>
<reference evidence="1 2" key="1">
    <citation type="submission" date="2021-06" db="EMBL/GenBank/DDBJ databases">
        <title>Caerostris extrusa draft genome.</title>
        <authorList>
            <person name="Kono N."/>
            <person name="Arakawa K."/>
        </authorList>
    </citation>
    <scope>NUCLEOTIDE SEQUENCE [LARGE SCALE GENOMIC DNA]</scope>
</reference>